<dbReference type="OMA" id="YPQIVIP"/>
<gene>
    <name evidence="2" type="ORF">LELG_00143</name>
</gene>
<dbReference type="Gene3D" id="3.30.420.10">
    <property type="entry name" value="Ribonuclease H-like superfamily/Ribonuclease H"/>
    <property type="match status" value="1"/>
</dbReference>
<accession>A5DS07</accession>
<dbReference type="HOGENOM" id="CLU_880308_0_0_1"/>
<dbReference type="STRING" id="379508.A5DS07"/>
<dbReference type="GO" id="GO:0070336">
    <property type="term" value="F:flap-structured DNA binding"/>
    <property type="evidence" value="ECO:0007669"/>
    <property type="project" value="TreeGrafter"/>
</dbReference>
<dbReference type="Proteomes" id="UP000001996">
    <property type="component" value="Unassembled WGS sequence"/>
</dbReference>
<dbReference type="InterPro" id="IPR039197">
    <property type="entry name" value="Mrs1/Cce1"/>
</dbReference>
<organism evidence="2 3">
    <name type="scientific">Lodderomyces elongisporus (strain ATCC 11503 / CBS 2605 / JCM 1781 / NBRC 1676 / NRRL YB-4239)</name>
    <name type="common">Yeast</name>
    <name type="synonym">Saccharomyces elongisporus</name>
    <dbReference type="NCBI Taxonomy" id="379508"/>
    <lineage>
        <taxon>Eukaryota</taxon>
        <taxon>Fungi</taxon>
        <taxon>Dikarya</taxon>
        <taxon>Ascomycota</taxon>
        <taxon>Saccharomycotina</taxon>
        <taxon>Pichiomycetes</taxon>
        <taxon>Debaryomycetaceae</taxon>
        <taxon>Candida/Lodderomyces clade</taxon>
        <taxon>Lodderomyces</taxon>
    </lineage>
</organism>
<dbReference type="VEuPathDB" id="FungiDB:LELG_00143"/>
<feature type="domain" description="Mitochondrial resolvase Ydc2 catalytic" evidence="1">
    <location>
        <begin position="62"/>
        <end position="269"/>
    </location>
</feature>
<protein>
    <recommendedName>
        <fullName evidence="1">Mitochondrial resolvase Ydc2 catalytic domain-containing protein</fullName>
    </recommendedName>
</protein>
<dbReference type="PANTHER" id="PTHR28072:SF1">
    <property type="entry name" value="CRUCIFORM CUTTING ENDONUCLEASE 1, MITOCHONDRIAL-RELATED"/>
    <property type="match status" value="1"/>
</dbReference>
<dbReference type="GeneID" id="5235503"/>
<dbReference type="OrthoDB" id="5552842at2759"/>
<dbReference type="SUPFAM" id="SSF53098">
    <property type="entry name" value="Ribonuclease H-like"/>
    <property type="match status" value="1"/>
</dbReference>
<dbReference type="InterPro" id="IPR012337">
    <property type="entry name" value="RNaseH-like_sf"/>
</dbReference>
<dbReference type="GO" id="GO:0005739">
    <property type="term" value="C:mitochondrion"/>
    <property type="evidence" value="ECO:0007669"/>
    <property type="project" value="TreeGrafter"/>
</dbReference>
<dbReference type="EMBL" id="CH981524">
    <property type="protein sequence ID" value="EDK41965.1"/>
    <property type="molecule type" value="Genomic_DNA"/>
</dbReference>
<reference evidence="2 3" key="1">
    <citation type="journal article" date="2009" name="Nature">
        <title>Evolution of pathogenicity and sexual reproduction in eight Candida genomes.</title>
        <authorList>
            <person name="Butler G."/>
            <person name="Rasmussen M.D."/>
            <person name="Lin M.F."/>
            <person name="Santos M.A."/>
            <person name="Sakthikumar S."/>
            <person name="Munro C.A."/>
            <person name="Rheinbay E."/>
            <person name="Grabherr M."/>
            <person name="Forche A."/>
            <person name="Reedy J.L."/>
            <person name="Agrafioti I."/>
            <person name="Arnaud M.B."/>
            <person name="Bates S."/>
            <person name="Brown A.J."/>
            <person name="Brunke S."/>
            <person name="Costanzo M.C."/>
            <person name="Fitzpatrick D.A."/>
            <person name="de Groot P.W."/>
            <person name="Harris D."/>
            <person name="Hoyer L.L."/>
            <person name="Hube B."/>
            <person name="Klis F.M."/>
            <person name="Kodira C."/>
            <person name="Lennard N."/>
            <person name="Logue M.E."/>
            <person name="Martin R."/>
            <person name="Neiman A.M."/>
            <person name="Nikolaou E."/>
            <person name="Quail M.A."/>
            <person name="Quinn J."/>
            <person name="Santos M.C."/>
            <person name="Schmitzberger F.F."/>
            <person name="Sherlock G."/>
            <person name="Shah P."/>
            <person name="Silverstein K.A."/>
            <person name="Skrzypek M.S."/>
            <person name="Soll D."/>
            <person name="Staggs R."/>
            <person name="Stansfield I."/>
            <person name="Stumpf M.P."/>
            <person name="Sudbery P.E."/>
            <person name="Srikantha T."/>
            <person name="Zeng Q."/>
            <person name="Berman J."/>
            <person name="Berriman M."/>
            <person name="Heitman J."/>
            <person name="Gow N.A."/>
            <person name="Lorenz M.C."/>
            <person name="Birren B.W."/>
            <person name="Kellis M."/>
            <person name="Cuomo C.A."/>
        </authorList>
    </citation>
    <scope>NUCLEOTIDE SEQUENCE [LARGE SCALE GENOMIC DNA]</scope>
    <source>
        <strain evidence="3">ATCC 11503 / BCRC 21390 / CBS 2605 / JCM 1781 / NBRC 1676 / NRRL YB-4239</strain>
    </source>
</reference>
<dbReference type="InterPro" id="IPR015242">
    <property type="entry name" value="Ydc2_cat"/>
</dbReference>
<dbReference type="Pfam" id="PF09159">
    <property type="entry name" value="Ydc2-catalyt"/>
    <property type="match status" value="1"/>
</dbReference>
<sequence>MIVNQHKETLKRLSSKVINNLYLLSGAPNPRAVNKVSKIESFLSQYHLYAIQFQNLHKQNTLGIDVGFKNFSYCKTTGKEFPLEITKWEKLQLYQKFGTDYQNILQENSILDKQRYNCHIANKLVSYLNLESCNVKIMEVQRTRSGGNLATLPIVQDNRDLERAIFGKVYPGILFPVEVNKMINYWVYAHVNQESKKKLTQYRKKWRAELVLSWYGKLYTLPGFKEQHLTKKGLLEFLDLDAREKIDDLIDSLLYNLYINSTFSNLKEFGKCLHEGNNDLTGVVEKRLRFHRDLLQPIYDKYELKWKDVN</sequence>
<dbReference type="GO" id="GO:0004520">
    <property type="term" value="F:DNA endonuclease activity"/>
    <property type="evidence" value="ECO:0007669"/>
    <property type="project" value="TreeGrafter"/>
</dbReference>
<dbReference type="KEGG" id="lel:PVL30_000139"/>
<dbReference type="PANTHER" id="PTHR28072">
    <property type="entry name" value="CRUCIFORM CUTTING ENDONUCLEASE 1, MITOCHONDRIAL-RELATED"/>
    <property type="match status" value="1"/>
</dbReference>
<keyword evidence="3" id="KW-1185">Reference proteome</keyword>
<evidence type="ECO:0000313" key="3">
    <source>
        <dbReference type="Proteomes" id="UP000001996"/>
    </source>
</evidence>
<proteinExistence type="predicted"/>
<dbReference type="GO" id="GO:0000402">
    <property type="term" value="F:crossed form four-way junction DNA binding"/>
    <property type="evidence" value="ECO:0007669"/>
    <property type="project" value="TreeGrafter"/>
</dbReference>
<dbReference type="InParanoid" id="A5DS07"/>
<evidence type="ECO:0000313" key="2">
    <source>
        <dbReference type="EMBL" id="EDK41965.1"/>
    </source>
</evidence>
<dbReference type="AlphaFoldDB" id="A5DS07"/>
<dbReference type="GO" id="GO:0000403">
    <property type="term" value="F:Y-form DNA binding"/>
    <property type="evidence" value="ECO:0007669"/>
    <property type="project" value="TreeGrafter"/>
</dbReference>
<dbReference type="eggNOG" id="ENOG502SDUW">
    <property type="taxonomic scope" value="Eukaryota"/>
</dbReference>
<name>A5DS07_LODEL</name>
<dbReference type="InterPro" id="IPR036397">
    <property type="entry name" value="RNaseH_sf"/>
</dbReference>
<evidence type="ECO:0000259" key="1">
    <source>
        <dbReference type="Pfam" id="PF09159"/>
    </source>
</evidence>